<dbReference type="InterPro" id="IPR053714">
    <property type="entry name" value="Iso_Racemase_Enz_sf"/>
</dbReference>
<evidence type="ECO:0000313" key="3">
    <source>
        <dbReference type="Proteomes" id="UP000183997"/>
    </source>
</evidence>
<dbReference type="Gene3D" id="3.40.50.12500">
    <property type="match status" value="1"/>
</dbReference>
<dbReference type="Pfam" id="PF01177">
    <property type="entry name" value="Asp_Glu_race"/>
    <property type="match status" value="1"/>
</dbReference>
<dbReference type="AlphaFoldDB" id="A0A1M6TVM5"/>
<evidence type="ECO:0000256" key="1">
    <source>
        <dbReference type="ARBA" id="ARBA00038414"/>
    </source>
</evidence>
<dbReference type="RefSeq" id="WP_072914749.1">
    <property type="nucleotide sequence ID" value="NZ_FRAR01000018.1"/>
</dbReference>
<accession>A0A1M6TVM5</accession>
<dbReference type="PANTHER" id="PTHR28047">
    <property type="entry name" value="PROTEIN DCG1"/>
    <property type="match status" value="1"/>
</dbReference>
<dbReference type="GO" id="GO:0047661">
    <property type="term" value="F:amino-acid racemase activity"/>
    <property type="evidence" value="ECO:0007669"/>
    <property type="project" value="InterPro"/>
</dbReference>
<evidence type="ECO:0000313" key="2">
    <source>
        <dbReference type="EMBL" id="SHK60858.1"/>
    </source>
</evidence>
<dbReference type="InterPro" id="IPR052186">
    <property type="entry name" value="Hydantoin_racemase-like"/>
</dbReference>
<sequence>MRIKIINPDYGMTTAEIQERINILQQVTGPDVELSMDCLRNSTVYIDSALDVALASAEIVQQAIQAEQQNYDGIILYCLSDPAVVACREAAGIPVLGGGQAAFLTAASLGYNFSLLCTSPQRIPEKKEFIKTTGVDPTRLCSIRSIDVNLSNIRKDMNKTIDFLAREGRRCVEEDGAEVLILGCLSFLGMAEAVSKRIGLPVIDPAMAVVTMMEGFIRQGLCHSQKSYPTPPRGSRTWLAGKVSINDKTN</sequence>
<gene>
    <name evidence="2" type="ORF">SAMN02745123_02453</name>
</gene>
<dbReference type="Proteomes" id="UP000183997">
    <property type="component" value="Unassembled WGS sequence"/>
</dbReference>
<protein>
    <submittedName>
        <fullName evidence="2">Allantoin racemase</fullName>
    </submittedName>
</protein>
<dbReference type="OrthoDB" id="9791723at2"/>
<proteinExistence type="inferred from homology"/>
<keyword evidence="3" id="KW-1185">Reference proteome</keyword>
<organism evidence="2 3">
    <name type="scientific">Desulforamulus aeronauticus DSM 10349</name>
    <dbReference type="NCBI Taxonomy" id="1121421"/>
    <lineage>
        <taxon>Bacteria</taxon>
        <taxon>Bacillati</taxon>
        <taxon>Bacillota</taxon>
        <taxon>Clostridia</taxon>
        <taxon>Eubacteriales</taxon>
        <taxon>Peptococcaceae</taxon>
        <taxon>Desulforamulus</taxon>
    </lineage>
</organism>
<dbReference type="PANTHER" id="PTHR28047:SF5">
    <property type="entry name" value="PROTEIN DCG1"/>
    <property type="match status" value="1"/>
</dbReference>
<dbReference type="InterPro" id="IPR015942">
    <property type="entry name" value="Asp/Glu/hydantoin_racemase"/>
</dbReference>
<dbReference type="STRING" id="1121421.SAMN02745123_02453"/>
<dbReference type="EMBL" id="FRAR01000018">
    <property type="protein sequence ID" value="SHK60858.1"/>
    <property type="molecule type" value="Genomic_DNA"/>
</dbReference>
<comment type="similarity">
    <text evidence="1">Belongs to the HyuE racemase family.</text>
</comment>
<name>A0A1M6TVM5_9FIRM</name>
<reference evidence="3" key="1">
    <citation type="submission" date="2016-11" db="EMBL/GenBank/DDBJ databases">
        <authorList>
            <person name="Varghese N."/>
            <person name="Submissions S."/>
        </authorList>
    </citation>
    <scope>NUCLEOTIDE SEQUENCE [LARGE SCALE GENOMIC DNA]</scope>
    <source>
        <strain evidence="3">DSM 10349</strain>
    </source>
</reference>